<accession>A0A6A6ZSM8</accession>
<dbReference type="AlphaFoldDB" id="A0A6A6ZSM8"/>
<protein>
    <submittedName>
        <fullName evidence="1">Uncharacterized protein</fullName>
    </submittedName>
</protein>
<organism evidence="1 2">
    <name type="scientific">Ophiobolus disseminans</name>
    <dbReference type="NCBI Taxonomy" id="1469910"/>
    <lineage>
        <taxon>Eukaryota</taxon>
        <taxon>Fungi</taxon>
        <taxon>Dikarya</taxon>
        <taxon>Ascomycota</taxon>
        <taxon>Pezizomycotina</taxon>
        <taxon>Dothideomycetes</taxon>
        <taxon>Pleosporomycetidae</taxon>
        <taxon>Pleosporales</taxon>
        <taxon>Pleosporineae</taxon>
        <taxon>Phaeosphaeriaceae</taxon>
        <taxon>Ophiobolus</taxon>
    </lineage>
</organism>
<dbReference type="InterPro" id="IPR036047">
    <property type="entry name" value="F-box-like_dom_sf"/>
</dbReference>
<evidence type="ECO:0000313" key="1">
    <source>
        <dbReference type="EMBL" id="KAF2823619.1"/>
    </source>
</evidence>
<dbReference type="OrthoDB" id="3637487at2759"/>
<dbReference type="Proteomes" id="UP000799424">
    <property type="component" value="Unassembled WGS sequence"/>
</dbReference>
<evidence type="ECO:0000313" key="2">
    <source>
        <dbReference type="Proteomes" id="UP000799424"/>
    </source>
</evidence>
<sequence>MLLLELPPETMIQIFAYVGSSYFRSNLALLTVCKQWSKFAHSACFQDFHVTQKTLRRFLSTPDVKSSLSLVKDSAETLDLDLEGFENWETISAVPARFAGFLNKDLLRLATIIKESRKLRTLRIQATLELHPQISLLDRRDYLFPFTLHAMLSAGNLTSLELDLCGTRIGPYQSQDPDEGFHVCTSIASFLTTLRRLRLRMCHVCAECYKASEKYLNNTSPLNLSVAHAERCIPESGGFLQLKADIEEQAQALATQMAAPKMVRVLTHKYPHLTLRACDVLTGKEISLSEGAE</sequence>
<gene>
    <name evidence="1" type="ORF">CC86DRAFT_447362</name>
</gene>
<name>A0A6A6ZSM8_9PLEO</name>
<keyword evidence="2" id="KW-1185">Reference proteome</keyword>
<dbReference type="SUPFAM" id="SSF81383">
    <property type="entry name" value="F-box domain"/>
    <property type="match status" value="1"/>
</dbReference>
<proteinExistence type="predicted"/>
<dbReference type="EMBL" id="MU006231">
    <property type="protein sequence ID" value="KAF2823619.1"/>
    <property type="molecule type" value="Genomic_DNA"/>
</dbReference>
<reference evidence="1" key="1">
    <citation type="journal article" date="2020" name="Stud. Mycol.">
        <title>101 Dothideomycetes genomes: a test case for predicting lifestyles and emergence of pathogens.</title>
        <authorList>
            <person name="Haridas S."/>
            <person name="Albert R."/>
            <person name="Binder M."/>
            <person name="Bloem J."/>
            <person name="Labutti K."/>
            <person name="Salamov A."/>
            <person name="Andreopoulos B."/>
            <person name="Baker S."/>
            <person name="Barry K."/>
            <person name="Bills G."/>
            <person name="Bluhm B."/>
            <person name="Cannon C."/>
            <person name="Castanera R."/>
            <person name="Culley D."/>
            <person name="Daum C."/>
            <person name="Ezra D."/>
            <person name="Gonzalez J."/>
            <person name="Henrissat B."/>
            <person name="Kuo A."/>
            <person name="Liang C."/>
            <person name="Lipzen A."/>
            <person name="Lutzoni F."/>
            <person name="Magnuson J."/>
            <person name="Mondo S."/>
            <person name="Nolan M."/>
            <person name="Ohm R."/>
            <person name="Pangilinan J."/>
            <person name="Park H.-J."/>
            <person name="Ramirez L."/>
            <person name="Alfaro M."/>
            <person name="Sun H."/>
            <person name="Tritt A."/>
            <person name="Yoshinaga Y."/>
            <person name="Zwiers L.-H."/>
            <person name="Turgeon B."/>
            <person name="Goodwin S."/>
            <person name="Spatafora J."/>
            <person name="Crous P."/>
            <person name="Grigoriev I."/>
        </authorList>
    </citation>
    <scope>NUCLEOTIDE SEQUENCE</scope>
    <source>
        <strain evidence="1">CBS 113818</strain>
    </source>
</reference>